<protein>
    <submittedName>
        <fullName evidence="8">PLD nuclease N-terminal domain-containing protein</fullName>
    </submittedName>
</protein>
<feature type="domain" description="Cardiolipin synthase N-terminal" evidence="7">
    <location>
        <begin position="14"/>
        <end position="53"/>
    </location>
</feature>
<evidence type="ECO:0000256" key="1">
    <source>
        <dbReference type="ARBA" id="ARBA00004651"/>
    </source>
</evidence>
<comment type="subcellular location">
    <subcellularLocation>
        <location evidence="1">Cell membrane</location>
        <topology evidence="1">Multi-pass membrane protein</topology>
    </subcellularLocation>
</comment>
<keyword evidence="3 6" id="KW-0812">Transmembrane</keyword>
<dbReference type="RefSeq" id="WP_301142209.1">
    <property type="nucleotide sequence ID" value="NZ_JAUHQA010000001.1"/>
</dbReference>
<reference evidence="8" key="1">
    <citation type="submission" date="2023-06" db="EMBL/GenBank/DDBJ databases">
        <title>Egi l300058.</title>
        <authorList>
            <person name="Gao L."/>
            <person name="Fang B.-Z."/>
            <person name="Li W.-J."/>
        </authorList>
    </citation>
    <scope>NUCLEOTIDE SEQUENCE</scope>
    <source>
        <strain evidence="8">EGI L300058</strain>
    </source>
</reference>
<feature type="transmembrane region" description="Helical" evidence="6">
    <location>
        <begin position="35"/>
        <end position="55"/>
    </location>
</feature>
<name>A0ABT8GH33_9MICO</name>
<evidence type="ECO:0000313" key="9">
    <source>
        <dbReference type="Proteomes" id="UP001172708"/>
    </source>
</evidence>
<comment type="caution">
    <text evidence="8">The sequence shown here is derived from an EMBL/GenBank/DDBJ whole genome shotgun (WGS) entry which is preliminary data.</text>
</comment>
<evidence type="ECO:0000259" key="7">
    <source>
        <dbReference type="Pfam" id="PF13396"/>
    </source>
</evidence>
<gene>
    <name evidence="8" type="ORF">QQX02_07425</name>
</gene>
<keyword evidence="9" id="KW-1185">Reference proteome</keyword>
<keyword evidence="2" id="KW-1003">Cell membrane</keyword>
<evidence type="ECO:0000256" key="4">
    <source>
        <dbReference type="ARBA" id="ARBA00022989"/>
    </source>
</evidence>
<organism evidence="8 9">
    <name type="scientific">Demequina muriae</name>
    <dbReference type="NCBI Taxonomy" id="3051664"/>
    <lineage>
        <taxon>Bacteria</taxon>
        <taxon>Bacillati</taxon>
        <taxon>Actinomycetota</taxon>
        <taxon>Actinomycetes</taxon>
        <taxon>Micrococcales</taxon>
        <taxon>Demequinaceae</taxon>
        <taxon>Demequina</taxon>
    </lineage>
</organism>
<evidence type="ECO:0000256" key="3">
    <source>
        <dbReference type="ARBA" id="ARBA00022692"/>
    </source>
</evidence>
<evidence type="ECO:0000256" key="5">
    <source>
        <dbReference type="ARBA" id="ARBA00023136"/>
    </source>
</evidence>
<evidence type="ECO:0000313" key="8">
    <source>
        <dbReference type="EMBL" id="MDN4480748.1"/>
    </source>
</evidence>
<proteinExistence type="predicted"/>
<evidence type="ECO:0000256" key="2">
    <source>
        <dbReference type="ARBA" id="ARBA00022475"/>
    </source>
</evidence>
<evidence type="ECO:0000256" key="6">
    <source>
        <dbReference type="SAM" id="Phobius"/>
    </source>
</evidence>
<dbReference type="InterPro" id="IPR027379">
    <property type="entry name" value="CLS_N"/>
</dbReference>
<dbReference type="Pfam" id="PF13396">
    <property type="entry name" value="PLDc_N"/>
    <property type="match status" value="1"/>
</dbReference>
<sequence length="100" mass="11441">MLRLLLILLYIAPAVYCVTDAVQHPDAKPYGLRKWLWVVIIVLVPLLGAAAWLYLKYANGTGGGVQRNEPRAPDDDPEYLNWLRTQERRRRQRGESDGPL</sequence>
<keyword evidence="4 6" id="KW-1133">Transmembrane helix</keyword>
<accession>A0ABT8GH33</accession>
<keyword evidence="5 6" id="KW-0472">Membrane</keyword>
<dbReference type="EMBL" id="JAUHQA010000001">
    <property type="protein sequence ID" value="MDN4480748.1"/>
    <property type="molecule type" value="Genomic_DNA"/>
</dbReference>
<dbReference type="Proteomes" id="UP001172708">
    <property type="component" value="Unassembled WGS sequence"/>
</dbReference>